<proteinExistence type="predicted"/>
<dbReference type="EMBL" id="ASPP01003353">
    <property type="protein sequence ID" value="ETO33492.1"/>
    <property type="molecule type" value="Genomic_DNA"/>
</dbReference>
<dbReference type="AlphaFoldDB" id="X6P778"/>
<reference evidence="2 3" key="1">
    <citation type="journal article" date="2013" name="Curr. Biol.">
        <title>The Genome of the Foraminiferan Reticulomyxa filosa.</title>
        <authorList>
            <person name="Glockner G."/>
            <person name="Hulsmann N."/>
            <person name="Schleicher M."/>
            <person name="Noegel A.A."/>
            <person name="Eichinger L."/>
            <person name="Gallinger C."/>
            <person name="Pawlowski J."/>
            <person name="Sierra R."/>
            <person name="Euteneuer U."/>
            <person name="Pillet L."/>
            <person name="Moustafa A."/>
            <person name="Platzer M."/>
            <person name="Groth M."/>
            <person name="Szafranski K."/>
            <person name="Schliwa M."/>
        </authorList>
    </citation>
    <scope>NUCLEOTIDE SEQUENCE [LARGE SCALE GENOMIC DNA]</scope>
</reference>
<feature type="region of interest" description="Disordered" evidence="1">
    <location>
        <begin position="1"/>
        <end position="23"/>
    </location>
</feature>
<evidence type="ECO:0000313" key="2">
    <source>
        <dbReference type="EMBL" id="ETO33492.1"/>
    </source>
</evidence>
<sequence>SPKQANKSEIKTEESKKDNEKEPECCDWPHVVSFLMSDNVQQLLPELVKRISVLRERKDRGEQVSLADVVPSVLTEKPFEAIVKHDFFKKYLFCYNTNIEYIDEEAVSAWVSDMLELVTLSFVDGKDNGLWKMHVDMWREEVWFKKKNLGLLRK</sequence>
<gene>
    <name evidence="2" type="ORF">RFI_03610</name>
</gene>
<organism evidence="2 3">
    <name type="scientific">Reticulomyxa filosa</name>
    <dbReference type="NCBI Taxonomy" id="46433"/>
    <lineage>
        <taxon>Eukaryota</taxon>
        <taxon>Sar</taxon>
        <taxon>Rhizaria</taxon>
        <taxon>Retaria</taxon>
        <taxon>Foraminifera</taxon>
        <taxon>Monothalamids</taxon>
        <taxon>Reticulomyxidae</taxon>
        <taxon>Reticulomyxa</taxon>
    </lineage>
</organism>
<protein>
    <submittedName>
        <fullName evidence="2">Uncharacterized protein</fullName>
    </submittedName>
</protein>
<accession>X6P778</accession>
<keyword evidence="3" id="KW-1185">Reference proteome</keyword>
<comment type="caution">
    <text evidence="2">The sequence shown here is derived from an EMBL/GenBank/DDBJ whole genome shotgun (WGS) entry which is preliminary data.</text>
</comment>
<evidence type="ECO:0000256" key="1">
    <source>
        <dbReference type="SAM" id="MobiDB-lite"/>
    </source>
</evidence>
<dbReference type="Proteomes" id="UP000023152">
    <property type="component" value="Unassembled WGS sequence"/>
</dbReference>
<feature type="non-terminal residue" evidence="2">
    <location>
        <position position="1"/>
    </location>
</feature>
<name>X6P778_RETFI</name>
<evidence type="ECO:0000313" key="3">
    <source>
        <dbReference type="Proteomes" id="UP000023152"/>
    </source>
</evidence>